<name>A0ABT7HK53_9FUSO</name>
<organism evidence="3 4">
    <name type="scientific">Sneathia sanguinegens</name>
    <dbReference type="NCBI Taxonomy" id="40543"/>
    <lineage>
        <taxon>Bacteria</taxon>
        <taxon>Fusobacteriati</taxon>
        <taxon>Fusobacteriota</taxon>
        <taxon>Fusobacteriia</taxon>
        <taxon>Fusobacteriales</taxon>
        <taxon>Leptotrichiaceae</taxon>
        <taxon>Sneathia</taxon>
    </lineage>
</organism>
<dbReference type="EMBL" id="JASSPP010000008">
    <property type="protein sequence ID" value="MDK9580909.1"/>
    <property type="molecule type" value="Genomic_DNA"/>
</dbReference>
<keyword evidence="2" id="KW-0732">Signal</keyword>
<reference evidence="3 4" key="1">
    <citation type="submission" date="2023-06" db="EMBL/GenBank/DDBJ databases">
        <title>Antibody response to the Sneathia vaginalis cytopathogenic toxin A during pregnancy.</title>
        <authorList>
            <person name="Mccoy Z.T."/>
            <person name="Serrano M.G."/>
            <person name="Spaine K."/>
            <person name="Edwards D.J."/>
            <person name="Buck G.A."/>
            <person name="Jefferson K."/>
        </authorList>
    </citation>
    <scope>NUCLEOTIDE SEQUENCE [LARGE SCALE GENOMIC DNA]</scope>
    <source>
        <strain evidence="3 4">CCUG 42621</strain>
    </source>
</reference>
<evidence type="ECO:0000256" key="1">
    <source>
        <dbReference type="SAM" id="Coils"/>
    </source>
</evidence>
<feature type="chain" id="PRO_5046941840" description="Autotransporter domain-containing protein" evidence="2">
    <location>
        <begin position="20"/>
        <end position="667"/>
    </location>
</feature>
<keyword evidence="4" id="KW-1185">Reference proteome</keyword>
<evidence type="ECO:0008006" key="5">
    <source>
        <dbReference type="Google" id="ProtNLM"/>
    </source>
</evidence>
<feature type="coiled-coil region" evidence="1">
    <location>
        <begin position="306"/>
        <end position="340"/>
    </location>
</feature>
<dbReference type="RefSeq" id="WP_285153154.1">
    <property type="nucleotide sequence ID" value="NZ_JASSPP010000008.1"/>
</dbReference>
<protein>
    <recommendedName>
        <fullName evidence="5">Autotransporter domain-containing protein</fullName>
    </recommendedName>
</protein>
<comment type="caution">
    <text evidence="3">The sequence shown here is derived from an EMBL/GenBank/DDBJ whole genome shotgun (WGS) entry which is preliminary data.</text>
</comment>
<dbReference type="Proteomes" id="UP001225134">
    <property type="component" value="Unassembled WGS sequence"/>
</dbReference>
<gene>
    <name evidence="3" type="ORF">QQA45_05200</name>
</gene>
<accession>A0ABT7HK53</accession>
<evidence type="ECO:0000256" key="2">
    <source>
        <dbReference type="SAM" id="SignalP"/>
    </source>
</evidence>
<evidence type="ECO:0000313" key="4">
    <source>
        <dbReference type="Proteomes" id="UP001225134"/>
    </source>
</evidence>
<keyword evidence="1" id="KW-0175">Coiled coil</keyword>
<proteinExistence type="predicted"/>
<feature type="signal peptide" evidence="2">
    <location>
        <begin position="1"/>
        <end position="19"/>
    </location>
</feature>
<evidence type="ECO:0000313" key="3">
    <source>
        <dbReference type="EMBL" id="MDK9580909.1"/>
    </source>
</evidence>
<sequence length="667" mass="76866">MKKIIFLNLIIATVSMSNATSGFIEGIYYGKYEDSYNIKETGLSTEINLKNEGVSLGATLKMKDVSVPIKEHTLVNSIFDNSNIFIKYKTPKFKGIGGYFKGTLKPKIKRENEYLSFKTSVAELEGEANYEFLPDSKIAFNSKTEFPFTGNDILTTNKLYLEGKDIKNLKNIKASIELKNSYHKTNALRYLSINSEGEYDATPKFKLNGKTDFRYQFNNTSKVKNVLTDEDFELNPKDYEHSYTLDTSYLTLNDRLELTGGIFFQHIYFNSVSITSDEISKIYKYKDKNTDISTVLFNSLKNIQFNEEEKKFLDEHKEEYEKYEKVAKIAREKYEEGQKDLGKSREKAFENIIEMEKIILENEKVKKVVYENLNKIKNGANENKTLEEVLNEIKYKFYPSMTVLDEDYQKRPATTYEIITNFINKNLGLNDMEARNIYPKIAPFIGSIKEYKAKKDNLKIKISSDYKIYSLLTTLCNKWREEPNGYIKKETLLKKLWNQIFNDSGSSKLLIDNLVNKTISNFATLGFGVPAHDFNYGIKLGVKYKIMDELTFSANGMFAGNTRLSFEKYTKGYVKLESGIKYDYTEDDDNITVSPEFNAIAKLYNIEKSCDAELILSPKLSAVSTPIDNLKINGEIEIPIKFDNKGGKKFNYSNTAIITKFNIKYVW</sequence>